<accession>A0A3D8SY87</accession>
<dbReference type="EMBL" id="PDLN01000003">
    <property type="protein sequence ID" value="RDW91283.1"/>
    <property type="molecule type" value="Genomic_DNA"/>
</dbReference>
<evidence type="ECO:0000259" key="4">
    <source>
        <dbReference type="PROSITE" id="PS51164"/>
    </source>
</evidence>
<dbReference type="PROSITE" id="PS51164">
    <property type="entry name" value="CBM1_2"/>
    <property type="match status" value="1"/>
</dbReference>
<dbReference type="PANTHER" id="PTHR34612:SF6">
    <property type="entry name" value="GLYCOSIDE HYDROLASE 131 CATALYTIC N-TERMINAL DOMAIN-CONTAINING PROTEIN"/>
    <property type="match status" value="1"/>
</dbReference>
<dbReference type="Proteomes" id="UP000256328">
    <property type="component" value="Unassembled WGS sequence"/>
</dbReference>
<dbReference type="Gene3D" id="2.60.120.1160">
    <property type="match status" value="1"/>
</dbReference>
<evidence type="ECO:0000256" key="1">
    <source>
        <dbReference type="ARBA" id="ARBA00022729"/>
    </source>
</evidence>
<feature type="region of interest" description="Disordered" evidence="2">
    <location>
        <begin position="484"/>
        <end position="503"/>
    </location>
</feature>
<dbReference type="PANTHER" id="PTHR34612">
    <property type="entry name" value="GH131_N DOMAIN-CONTAINING PROTEIN"/>
    <property type="match status" value="1"/>
</dbReference>
<dbReference type="InterPro" id="IPR000254">
    <property type="entry name" value="CBD"/>
</dbReference>
<evidence type="ECO:0000313" key="5">
    <source>
        <dbReference type="EMBL" id="RDW91283.1"/>
    </source>
</evidence>
<feature type="signal peptide" evidence="3">
    <location>
        <begin position="1"/>
        <end position="17"/>
    </location>
</feature>
<dbReference type="AlphaFoldDB" id="A0A3D8SY87"/>
<dbReference type="InterPro" id="IPR035971">
    <property type="entry name" value="CBD_sf"/>
</dbReference>
<name>A0A3D8SY87_9HELO</name>
<dbReference type="PROSITE" id="PS00562">
    <property type="entry name" value="CBM1_1"/>
    <property type="match status" value="1"/>
</dbReference>
<evidence type="ECO:0000313" key="6">
    <source>
        <dbReference type="Proteomes" id="UP000256328"/>
    </source>
</evidence>
<protein>
    <recommendedName>
        <fullName evidence="4">CBM1 domain-containing protein</fullName>
    </recommendedName>
</protein>
<gene>
    <name evidence="5" type="ORF">BP5796_02448</name>
</gene>
<evidence type="ECO:0000256" key="2">
    <source>
        <dbReference type="SAM" id="MobiDB-lite"/>
    </source>
</evidence>
<feature type="region of interest" description="Disordered" evidence="2">
    <location>
        <begin position="342"/>
        <end position="393"/>
    </location>
</feature>
<dbReference type="SUPFAM" id="SSF57180">
    <property type="entry name" value="Cellulose-binding domain"/>
    <property type="match status" value="1"/>
</dbReference>
<sequence length="590" mass="59880">MYFRSMALAALAGTASSTILWDGRFNNYTSSAEIADWSWSNEVGEYQYYIHGDSNITSYVNLDSTYKNPADSGSTQGVKITLDSTAYWEGQTMRRTELIPQTSAAIGSGKVWYHFSMMRSDVNPPSTYREHQIAFFESHFTEMKSGVSTTGASSDSNLRWEVSSTSQWNTTWDAGVWHNVAYEIDFDANTVAFYHSTGADDLTLAVAAVSCTASSNGADWHLGVLEQPVTGQTDGTEDIYFSGVYIESGSLTTSVAGPGGVVASGSAVASVASSTTAQAASSSAAAAVASTSSSAVVVSSSSISVAPVSSSTSLISIEADSVTIPTTSGGVQVPTTSSTVVTSSSVASSSSTSKKPCSSVTPTSAAAATSTKKPCSSVTPTSSATSTKKPCSSVTPSASAASVAQAVSSDVAAQAVTSTATTTGAVAVSTVWVTDLFTVTACPSTVTNCPVGSLTSSVRMSTTHVAVTSTSAAAVAAVQASSSSSKKPCSSVTPTSAASATTTKKPCSSVYPSTMSTVTTKKSCSSVLPSASAVAAVVDSSVKTSYNSTSSGSGTIAKYYKCGGTGWTGSGSCVSGTTCTVMNAFYSQCV</sequence>
<dbReference type="GO" id="GO:0005576">
    <property type="term" value="C:extracellular region"/>
    <property type="evidence" value="ECO:0007669"/>
    <property type="project" value="InterPro"/>
</dbReference>
<proteinExistence type="predicted"/>
<dbReference type="OrthoDB" id="120072at2759"/>
<dbReference type="InterPro" id="IPR041524">
    <property type="entry name" value="GH131_N"/>
</dbReference>
<feature type="chain" id="PRO_5017558437" description="CBM1 domain-containing protein" evidence="3">
    <location>
        <begin position="18"/>
        <end position="590"/>
    </location>
</feature>
<comment type="caution">
    <text evidence="5">The sequence shown here is derived from an EMBL/GenBank/DDBJ whole genome shotgun (WGS) entry which is preliminary data.</text>
</comment>
<dbReference type="GO" id="GO:0005975">
    <property type="term" value="P:carbohydrate metabolic process"/>
    <property type="evidence" value="ECO:0007669"/>
    <property type="project" value="InterPro"/>
</dbReference>
<dbReference type="GO" id="GO:0030248">
    <property type="term" value="F:cellulose binding"/>
    <property type="evidence" value="ECO:0007669"/>
    <property type="project" value="InterPro"/>
</dbReference>
<dbReference type="Pfam" id="PF00734">
    <property type="entry name" value="CBM_1"/>
    <property type="match status" value="1"/>
</dbReference>
<organism evidence="5 6">
    <name type="scientific">Coleophoma crateriformis</name>
    <dbReference type="NCBI Taxonomy" id="565419"/>
    <lineage>
        <taxon>Eukaryota</taxon>
        <taxon>Fungi</taxon>
        <taxon>Dikarya</taxon>
        <taxon>Ascomycota</taxon>
        <taxon>Pezizomycotina</taxon>
        <taxon>Leotiomycetes</taxon>
        <taxon>Helotiales</taxon>
        <taxon>Dermateaceae</taxon>
        <taxon>Coleophoma</taxon>
    </lineage>
</organism>
<keyword evidence="6" id="KW-1185">Reference proteome</keyword>
<dbReference type="Pfam" id="PF18271">
    <property type="entry name" value="GH131_N"/>
    <property type="match status" value="1"/>
</dbReference>
<dbReference type="SMART" id="SM00236">
    <property type="entry name" value="fCBD"/>
    <property type="match status" value="1"/>
</dbReference>
<keyword evidence="1 3" id="KW-0732">Signal</keyword>
<feature type="domain" description="CBM1" evidence="4">
    <location>
        <begin position="554"/>
        <end position="590"/>
    </location>
</feature>
<evidence type="ECO:0000256" key="3">
    <source>
        <dbReference type="SAM" id="SignalP"/>
    </source>
</evidence>
<reference evidence="5 6" key="1">
    <citation type="journal article" date="2018" name="IMA Fungus">
        <title>IMA Genome-F 9: Draft genome sequence of Annulohypoxylon stygium, Aspergillus mulundensis, Berkeleyomyces basicola (syn. Thielaviopsis basicola), Ceratocystis smalleyi, two Cercospora beticola strains, Coleophoma cylindrospora, Fusarium fracticaudum, Phialophora cf. hyalina, and Morchella septimelata.</title>
        <authorList>
            <person name="Wingfield B.D."/>
            <person name="Bills G.F."/>
            <person name="Dong Y."/>
            <person name="Huang W."/>
            <person name="Nel W.J."/>
            <person name="Swalarsk-Parry B.S."/>
            <person name="Vaghefi N."/>
            <person name="Wilken P.M."/>
            <person name="An Z."/>
            <person name="de Beer Z.W."/>
            <person name="De Vos L."/>
            <person name="Chen L."/>
            <person name="Duong T.A."/>
            <person name="Gao Y."/>
            <person name="Hammerbacher A."/>
            <person name="Kikkert J.R."/>
            <person name="Li Y."/>
            <person name="Li H."/>
            <person name="Li K."/>
            <person name="Li Q."/>
            <person name="Liu X."/>
            <person name="Ma X."/>
            <person name="Naidoo K."/>
            <person name="Pethybridge S.J."/>
            <person name="Sun J."/>
            <person name="Steenkamp E.T."/>
            <person name="van der Nest M.A."/>
            <person name="van Wyk S."/>
            <person name="Wingfield M.J."/>
            <person name="Xiong C."/>
            <person name="Yue Q."/>
            <person name="Zhang X."/>
        </authorList>
    </citation>
    <scope>NUCLEOTIDE SEQUENCE [LARGE SCALE GENOMIC DNA]</scope>
    <source>
        <strain evidence="5 6">BP5796</strain>
    </source>
</reference>